<dbReference type="Proteomes" id="UP000751190">
    <property type="component" value="Unassembled WGS sequence"/>
</dbReference>
<dbReference type="EMBL" id="JAGTXO010000013">
    <property type="protein sequence ID" value="KAG8464429.1"/>
    <property type="molecule type" value="Genomic_DNA"/>
</dbReference>
<evidence type="ECO:0000256" key="5">
    <source>
        <dbReference type="ARBA" id="ARBA00023242"/>
    </source>
</evidence>
<evidence type="ECO:0000256" key="7">
    <source>
        <dbReference type="SAM" id="MobiDB-lite"/>
    </source>
</evidence>
<dbReference type="FunFam" id="1.10.10.10:FF:000027">
    <property type="entry name" value="Heat shock transcription factor 1"/>
    <property type="match status" value="1"/>
</dbReference>
<dbReference type="GO" id="GO:0003700">
    <property type="term" value="F:DNA-binding transcription factor activity"/>
    <property type="evidence" value="ECO:0007669"/>
    <property type="project" value="InterPro"/>
</dbReference>
<keyword evidence="5" id="KW-0539">Nucleus</keyword>
<evidence type="ECO:0000259" key="8">
    <source>
        <dbReference type="SMART" id="SM00415"/>
    </source>
</evidence>
<accession>A0A8J5XIE1</accession>
<dbReference type="InterPro" id="IPR036388">
    <property type="entry name" value="WH-like_DNA-bd_sf"/>
</dbReference>
<keyword evidence="4" id="KW-0804">Transcription</keyword>
<comment type="similarity">
    <text evidence="6">Belongs to the HSF family.</text>
</comment>
<name>A0A8J5XIE1_DIALT</name>
<evidence type="ECO:0000256" key="3">
    <source>
        <dbReference type="ARBA" id="ARBA00023125"/>
    </source>
</evidence>
<evidence type="ECO:0000313" key="9">
    <source>
        <dbReference type="EMBL" id="KAG8464429.1"/>
    </source>
</evidence>
<dbReference type="PANTHER" id="PTHR10015:SF206">
    <property type="entry name" value="HSF-TYPE DNA-BINDING DOMAIN-CONTAINING PROTEIN"/>
    <property type="match status" value="1"/>
</dbReference>
<proteinExistence type="inferred from homology"/>
<dbReference type="SUPFAM" id="SSF46785">
    <property type="entry name" value="Winged helix' DNA-binding domain"/>
    <property type="match status" value="1"/>
</dbReference>
<evidence type="ECO:0000313" key="10">
    <source>
        <dbReference type="Proteomes" id="UP000751190"/>
    </source>
</evidence>
<feature type="region of interest" description="Disordered" evidence="7">
    <location>
        <begin position="129"/>
        <end position="157"/>
    </location>
</feature>
<dbReference type="InterPro" id="IPR036390">
    <property type="entry name" value="WH_DNA-bd_sf"/>
</dbReference>
<feature type="compositionally biased region" description="Polar residues" evidence="7">
    <location>
        <begin position="277"/>
        <end position="290"/>
    </location>
</feature>
<comment type="subcellular location">
    <subcellularLocation>
        <location evidence="1">Nucleus</location>
    </subcellularLocation>
</comment>
<dbReference type="OrthoDB" id="60033at2759"/>
<keyword evidence="3" id="KW-0238">DNA-binding</keyword>
<dbReference type="GO" id="GO:0043565">
    <property type="term" value="F:sequence-specific DNA binding"/>
    <property type="evidence" value="ECO:0007669"/>
    <property type="project" value="InterPro"/>
</dbReference>
<dbReference type="AlphaFoldDB" id="A0A8J5XIE1"/>
<feature type="domain" description="HSF-type DNA-binding" evidence="8">
    <location>
        <begin position="18"/>
        <end position="124"/>
    </location>
</feature>
<keyword evidence="2" id="KW-0805">Transcription regulation</keyword>
<comment type="caution">
    <text evidence="9">The sequence shown here is derived from an EMBL/GenBank/DDBJ whole genome shotgun (WGS) entry which is preliminary data.</text>
</comment>
<dbReference type="SMART" id="SM00415">
    <property type="entry name" value="HSF"/>
    <property type="match status" value="1"/>
</dbReference>
<dbReference type="GO" id="GO:0005634">
    <property type="term" value="C:nucleus"/>
    <property type="evidence" value="ECO:0007669"/>
    <property type="project" value="UniProtKB-SubCell"/>
</dbReference>
<sequence>MRPPPGAGRAGHREALDKVPPFLLKLWEIVENNSVPADGSSPCVSWGAEGKSFVIHETETFARNILPLYFKHDNIRSFMRQLNIYSFIRCPKKANATGNRNAVEFSHPNFIRGCIYLLTEFKRGTSKLGAAPGGGSSSPGHDQCTPPVSAAAAGKQPGPTISALREEVMTLKDSIAHLEQEMLHHTSVTHDHMKKLAALIVSFQDAPLGPPAHGSAGGAAGAQPGQVVSSQFAHVPPAATMADGLPGFAHVAAPPIGLGVAQQQALLGRAASGCGGQQHSSLAPSGSDFSNGNGGGGRADAPRQANGSGGTCANAADWTRTVYL</sequence>
<feature type="region of interest" description="Disordered" evidence="7">
    <location>
        <begin position="272"/>
        <end position="312"/>
    </location>
</feature>
<dbReference type="Pfam" id="PF00447">
    <property type="entry name" value="HSF_DNA-bind"/>
    <property type="match status" value="1"/>
</dbReference>
<dbReference type="Gene3D" id="1.10.10.10">
    <property type="entry name" value="Winged helix-like DNA-binding domain superfamily/Winged helix DNA-binding domain"/>
    <property type="match status" value="1"/>
</dbReference>
<gene>
    <name evidence="9" type="ORF">KFE25_003492</name>
</gene>
<evidence type="ECO:0000256" key="6">
    <source>
        <dbReference type="RuleBase" id="RU004020"/>
    </source>
</evidence>
<dbReference type="PANTHER" id="PTHR10015">
    <property type="entry name" value="HEAT SHOCK TRANSCRIPTION FACTOR"/>
    <property type="match status" value="1"/>
</dbReference>
<evidence type="ECO:0000256" key="1">
    <source>
        <dbReference type="ARBA" id="ARBA00004123"/>
    </source>
</evidence>
<dbReference type="InterPro" id="IPR000232">
    <property type="entry name" value="HSF_DNA-bd"/>
</dbReference>
<evidence type="ECO:0000256" key="2">
    <source>
        <dbReference type="ARBA" id="ARBA00023015"/>
    </source>
</evidence>
<dbReference type="OMA" id="IHETETF"/>
<evidence type="ECO:0000256" key="4">
    <source>
        <dbReference type="ARBA" id="ARBA00023163"/>
    </source>
</evidence>
<organism evidence="9 10">
    <name type="scientific">Diacronema lutheri</name>
    <name type="common">Unicellular marine alga</name>
    <name type="synonym">Monochrysis lutheri</name>
    <dbReference type="NCBI Taxonomy" id="2081491"/>
    <lineage>
        <taxon>Eukaryota</taxon>
        <taxon>Haptista</taxon>
        <taxon>Haptophyta</taxon>
        <taxon>Pavlovophyceae</taxon>
        <taxon>Pavlovales</taxon>
        <taxon>Pavlovaceae</taxon>
        <taxon>Diacronema</taxon>
    </lineage>
</organism>
<protein>
    <recommendedName>
        <fullName evidence="8">HSF-type DNA-binding domain-containing protein</fullName>
    </recommendedName>
</protein>
<reference evidence="9" key="1">
    <citation type="submission" date="2021-05" db="EMBL/GenBank/DDBJ databases">
        <title>The genome of the haptophyte Pavlova lutheri (Diacronema luteri, Pavlovales) - a model for lipid biosynthesis in eukaryotic algae.</title>
        <authorList>
            <person name="Hulatt C.J."/>
            <person name="Posewitz M.C."/>
        </authorList>
    </citation>
    <scope>NUCLEOTIDE SEQUENCE</scope>
    <source>
        <strain evidence="9">NIVA-4/92</strain>
    </source>
</reference>
<keyword evidence="10" id="KW-1185">Reference proteome</keyword>